<evidence type="ECO:0000313" key="1">
    <source>
        <dbReference type="EMBL" id="EOB12343.1"/>
    </source>
</evidence>
<reference evidence="1 2" key="1">
    <citation type="journal article" date="2013" name="BMC Genomics">
        <title>Comparative genomics of parasitic silkworm microsporidia reveal an association between genome expansion and host adaptation.</title>
        <authorList>
            <person name="Pan G."/>
            <person name="Xu J."/>
            <person name="Li T."/>
            <person name="Xia Q."/>
            <person name="Liu S.L."/>
            <person name="Zhang G."/>
            <person name="Li S."/>
            <person name="Li C."/>
            <person name="Liu H."/>
            <person name="Yang L."/>
            <person name="Liu T."/>
            <person name="Zhang X."/>
            <person name="Wu Z."/>
            <person name="Fan W."/>
            <person name="Dang X."/>
            <person name="Xiang H."/>
            <person name="Tao M."/>
            <person name="Li Y."/>
            <person name="Hu J."/>
            <person name="Li Z."/>
            <person name="Lin L."/>
            <person name="Luo J."/>
            <person name="Geng L."/>
            <person name="Wang L."/>
            <person name="Long M."/>
            <person name="Wan Y."/>
            <person name="He N."/>
            <person name="Zhang Z."/>
            <person name="Lu C."/>
            <person name="Keeling P.J."/>
            <person name="Wang J."/>
            <person name="Xiang Z."/>
            <person name="Zhou Z."/>
        </authorList>
    </citation>
    <scope>NUCLEOTIDE SEQUENCE [LARGE SCALE GENOMIC DNA]</scope>
    <source>
        <strain evidence="2">CQ1 / CVCC 102059</strain>
    </source>
</reference>
<keyword evidence="2" id="KW-1185">Reference proteome</keyword>
<dbReference type="OrthoDB" id="10530491at2759"/>
<name>R0MHT8_NOSB1</name>
<gene>
    <name evidence="1" type="ORF">NBO_460g0001</name>
</gene>
<proteinExistence type="predicted"/>
<dbReference type="HOGENOM" id="CLU_2923223_0_0_1"/>
<dbReference type="Proteomes" id="UP000016927">
    <property type="component" value="Unassembled WGS sequence"/>
</dbReference>
<sequence length="61" mass="7292">MPSETYFTTETKDIDKLLNTKEHTKIYLNIRKEEEKDILYCTKNKGQDLYIVSTNNYKNIT</sequence>
<evidence type="ECO:0000313" key="2">
    <source>
        <dbReference type="Proteomes" id="UP000016927"/>
    </source>
</evidence>
<dbReference type="EMBL" id="KB909368">
    <property type="protein sequence ID" value="EOB12343.1"/>
    <property type="molecule type" value="Genomic_DNA"/>
</dbReference>
<dbReference type="AlphaFoldDB" id="R0MHT8"/>
<accession>R0MHT8</accession>
<organism evidence="1 2">
    <name type="scientific">Nosema bombycis (strain CQ1 / CVCC 102059)</name>
    <name type="common">Microsporidian parasite</name>
    <name type="synonym">Pebrine of silkworm</name>
    <dbReference type="NCBI Taxonomy" id="578461"/>
    <lineage>
        <taxon>Eukaryota</taxon>
        <taxon>Fungi</taxon>
        <taxon>Fungi incertae sedis</taxon>
        <taxon>Microsporidia</taxon>
        <taxon>Nosematidae</taxon>
        <taxon>Nosema</taxon>
    </lineage>
</organism>
<dbReference type="VEuPathDB" id="MicrosporidiaDB:NBO_460g0001"/>
<protein>
    <submittedName>
        <fullName evidence="1">Uncharacterized protein</fullName>
    </submittedName>
</protein>